<dbReference type="EMBL" id="AMZH03005506">
    <property type="protein sequence ID" value="RRT66234.1"/>
    <property type="molecule type" value="Genomic_DNA"/>
</dbReference>
<proteinExistence type="predicted"/>
<evidence type="ECO:0000313" key="1">
    <source>
        <dbReference type="EMBL" id="RRT66234.1"/>
    </source>
</evidence>
<organism evidence="1 2">
    <name type="scientific">Ensete ventricosum</name>
    <name type="common">Abyssinian banana</name>
    <name type="synonym">Musa ensete</name>
    <dbReference type="NCBI Taxonomy" id="4639"/>
    <lineage>
        <taxon>Eukaryota</taxon>
        <taxon>Viridiplantae</taxon>
        <taxon>Streptophyta</taxon>
        <taxon>Embryophyta</taxon>
        <taxon>Tracheophyta</taxon>
        <taxon>Spermatophyta</taxon>
        <taxon>Magnoliopsida</taxon>
        <taxon>Liliopsida</taxon>
        <taxon>Zingiberales</taxon>
        <taxon>Musaceae</taxon>
        <taxon>Ensete</taxon>
    </lineage>
</organism>
<dbReference type="Proteomes" id="UP000287651">
    <property type="component" value="Unassembled WGS sequence"/>
</dbReference>
<reference evidence="1 2" key="1">
    <citation type="journal article" date="2014" name="Agronomy (Basel)">
        <title>A Draft Genome Sequence for Ensete ventricosum, the Drought-Tolerant Tree Against Hunger.</title>
        <authorList>
            <person name="Harrison J."/>
            <person name="Moore K.A."/>
            <person name="Paszkiewicz K."/>
            <person name="Jones T."/>
            <person name="Grant M."/>
            <person name="Ambacheew D."/>
            <person name="Muzemil S."/>
            <person name="Studholme D.J."/>
        </authorList>
    </citation>
    <scope>NUCLEOTIDE SEQUENCE [LARGE SCALE GENOMIC DNA]</scope>
</reference>
<name>A0A444DCI0_ENSVE</name>
<evidence type="ECO:0000313" key="2">
    <source>
        <dbReference type="Proteomes" id="UP000287651"/>
    </source>
</evidence>
<gene>
    <name evidence="1" type="ORF">B296_00025846</name>
</gene>
<protein>
    <submittedName>
        <fullName evidence="1">Uncharacterized protein</fullName>
    </submittedName>
</protein>
<dbReference type="AlphaFoldDB" id="A0A444DCI0"/>
<sequence>MMKSVAGATVVAKTGRWWSSWLVVVMEVGGSGLRGASGARGYAGLGDLCSLLFRRMTDTMFASCPCPFLHLDLLLLLLLLYPQQVNHEDMDLEVIYQVD</sequence>
<comment type="caution">
    <text evidence="1">The sequence shown here is derived from an EMBL/GenBank/DDBJ whole genome shotgun (WGS) entry which is preliminary data.</text>
</comment>
<accession>A0A444DCI0</accession>